<evidence type="ECO:0000256" key="1">
    <source>
        <dbReference type="SAM" id="Phobius"/>
    </source>
</evidence>
<keyword evidence="1" id="KW-1133">Transmembrane helix</keyword>
<evidence type="ECO:0000313" key="3">
    <source>
        <dbReference type="Proteomes" id="UP001432322"/>
    </source>
</evidence>
<keyword evidence="1" id="KW-0472">Membrane</keyword>
<feature type="transmembrane region" description="Helical" evidence="1">
    <location>
        <begin position="65"/>
        <end position="84"/>
    </location>
</feature>
<feature type="transmembrane region" description="Helical" evidence="1">
    <location>
        <begin position="90"/>
        <end position="108"/>
    </location>
</feature>
<keyword evidence="3" id="KW-1185">Reference proteome</keyword>
<accession>A0AAV5WID4</accession>
<comment type="caution">
    <text evidence="2">The sequence shown here is derived from an EMBL/GenBank/DDBJ whole genome shotgun (WGS) entry which is preliminary data.</text>
</comment>
<name>A0AAV5WID4_9BILA</name>
<dbReference type="EMBL" id="BTSY01000005">
    <property type="protein sequence ID" value="GMT30325.1"/>
    <property type="molecule type" value="Genomic_DNA"/>
</dbReference>
<organism evidence="2 3">
    <name type="scientific">Pristionchus fissidentatus</name>
    <dbReference type="NCBI Taxonomy" id="1538716"/>
    <lineage>
        <taxon>Eukaryota</taxon>
        <taxon>Metazoa</taxon>
        <taxon>Ecdysozoa</taxon>
        <taxon>Nematoda</taxon>
        <taxon>Chromadorea</taxon>
        <taxon>Rhabditida</taxon>
        <taxon>Rhabditina</taxon>
        <taxon>Diplogasteromorpha</taxon>
        <taxon>Diplogasteroidea</taxon>
        <taxon>Neodiplogasteridae</taxon>
        <taxon>Pristionchus</taxon>
    </lineage>
</organism>
<evidence type="ECO:0008006" key="4">
    <source>
        <dbReference type="Google" id="ProtNLM"/>
    </source>
</evidence>
<dbReference type="AlphaFoldDB" id="A0AAV5WID4"/>
<keyword evidence="1" id="KW-0812">Transmembrane</keyword>
<gene>
    <name evidence="2" type="ORF">PFISCL1PPCAC_21622</name>
</gene>
<protein>
    <recommendedName>
        <fullName evidence="4">G protein-coupled receptor</fullName>
    </recommendedName>
</protein>
<evidence type="ECO:0000313" key="2">
    <source>
        <dbReference type="EMBL" id="GMT30325.1"/>
    </source>
</evidence>
<sequence>MHLGAAVISLRSLWMNSYEYESVMLHALIVSLYLRAFFRIAAAVSITHGLSGAIYSGARCHSSTLMVLVPAAITVAVMVDWMGVCDLVEIGAQCEMIMMGLLLFFIIMQKLKVYVGSDPEEHED</sequence>
<reference evidence="2" key="1">
    <citation type="submission" date="2023-10" db="EMBL/GenBank/DDBJ databases">
        <title>Genome assembly of Pristionchus species.</title>
        <authorList>
            <person name="Yoshida K."/>
            <person name="Sommer R.J."/>
        </authorList>
    </citation>
    <scope>NUCLEOTIDE SEQUENCE</scope>
    <source>
        <strain evidence="2">RS5133</strain>
    </source>
</reference>
<proteinExistence type="predicted"/>
<dbReference type="Proteomes" id="UP001432322">
    <property type="component" value="Unassembled WGS sequence"/>
</dbReference>